<comment type="caution">
    <text evidence="12">The sequence shown here is derived from an EMBL/GenBank/DDBJ whole genome shotgun (WGS) entry which is preliminary data.</text>
</comment>
<dbReference type="SUPFAM" id="SSF49899">
    <property type="entry name" value="Concanavalin A-like lectins/glucanases"/>
    <property type="match status" value="1"/>
</dbReference>
<comment type="similarity">
    <text evidence="8">Belongs to the glycosyl hydrolase 16 family.</text>
</comment>
<evidence type="ECO:0000313" key="13">
    <source>
        <dbReference type="Proteomes" id="UP000827721"/>
    </source>
</evidence>
<reference evidence="12 13" key="1">
    <citation type="submission" date="2021-02" db="EMBL/GenBank/DDBJ databases">
        <title>Plant Genome Project.</title>
        <authorList>
            <person name="Zhang R.-G."/>
        </authorList>
    </citation>
    <scope>NUCLEOTIDE SEQUENCE [LARGE SCALE GENOMIC DNA]</scope>
    <source>
        <tissue evidence="12">Leaves</tissue>
    </source>
</reference>
<dbReference type="Pfam" id="PF22562">
    <property type="entry name" value="UBA_7"/>
    <property type="match status" value="1"/>
</dbReference>
<dbReference type="InterPro" id="IPR015940">
    <property type="entry name" value="UBA"/>
</dbReference>
<comment type="subcellular location">
    <subcellularLocation>
        <location evidence="8">Secreted</location>
        <location evidence="8">Cell wall</location>
    </subcellularLocation>
    <subcellularLocation>
        <location evidence="8">Secreted</location>
        <location evidence="8">Extracellular space</location>
        <location evidence="8">Apoplast</location>
    </subcellularLocation>
</comment>
<evidence type="ECO:0000256" key="6">
    <source>
        <dbReference type="ARBA" id="ARBA00023295"/>
    </source>
</evidence>
<evidence type="ECO:0000259" key="10">
    <source>
        <dbReference type="PROSITE" id="PS50030"/>
    </source>
</evidence>
<evidence type="ECO:0000256" key="9">
    <source>
        <dbReference type="SAM" id="MobiDB-lite"/>
    </source>
</evidence>
<dbReference type="Pfam" id="PF06955">
    <property type="entry name" value="XET_C"/>
    <property type="match status" value="1"/>
</dbReference>
<comment type="function">
    <text evidence="8">Catalyzes xyloglucan endohydrolysis (XEH) and/or endotransglycosylation (XET). Cleaves and religates xyloglucan polymers, an essential constituent of the primary cell wall, and thereby participates in cell wall construction of growing tissues.</text>
</comment>
<evidence type="ECO:0000256" key="1">
    <source>
        <dbReference type="ARBA" id="ARBA00022512"/>
    </source>
</evidence>
<proteinExistence type="inferred from homology"/>
<evidence type="ECO:0000259" key="11">
    <source>
        <dbReference type="PROSITE" id="PS51762"/>
    </source>
</evidence>
<feature type="region of interest" description="Disordered" evidence="9">
    <location>
        <begin position="84"/>
        <end position="105"/>
    </location>
</feature>
<keyword evidence="2 8" id="KW-0052">Apoplast</keyword>
<keyword evidence="13" id="KW-1185">Reference proteome</keyword>
<dbReference type="InterPro" id="IPR000757">
    <property type="entry name" value="Beta-glucanase-like"/>
</dbReference>
<gene>
    <name evidence="12" type="ORF">JRO89_XS01G0046300</name>
</gene>
<dbReference type="Pfam" id="PF00722">
    <property type="entry name" value="Glyco_hydro_16"/>
    <property type="match status" value="1"/>
</dbReference>
<keyword evidence="4 8" id="KW-0808">Transferase</keyword>
<dbReference type="InterPro" id="IPR013320">
    <property type="entry name" value="ConA-like_dom_sf"/>
</dbReference>
<dbReference type="InterPro" id="IPR010713">
    <property type="entry name" value="XET_C"/>
</dbReference>
<dbReference type="Gene3D" id="1.10.8.10">
    <property type="entry name" value="DNA helicase RuvA subunit, C-terminal domain"/>
    <property type="match status" value="1"/>
</dbReference>
<evidence type="ECO:0000256" key="7">
    <source>
        <dbReference type="ARBA" id="ARBA00023316"/>
    </source>
</evidence>
<name>A0ABQ8IIQ3_9ROSI</name>
<keyword evidence="6 8" id="KW-0326">Glycosidase</keyword>
<keyword evidence="3 8" id="KW-0964">Secreted</keyword>
<evidence type="ECO:0000256" key="3">
    <source>
        <dbReference type="ARBA" id="ARBA00022525"/>
    </source>
</evidence>
<evidence type="ECO:0000313" key="12">
    <source>
        <dbReference type="EMBL" id="KAH7576368.1"/>
    </source>
</evidence>
<dbReference type="CDD" id="cd14290">
    <property type="entry name" value="UBA_PUB_plant"/>
    <property type="match status" value="1"/>
</dbReference>
<organism evidence="12 13">
    <name type="scientific">Xanthoceras sorbifolium</name>
    <dbReference type="NCBI Taxonomy" id="99658"/>
    <lineage>
        <taxon>Eukaryota</taxon>
        <taxon>Viridiplantae</taxon>
        <taxon>Streptophyta</taxon>
        <taxon>Embryophyta</taxon>
        <taxon>Tracheophyta</taxon>
        <taxon>Spermatophyta</taxon>
        <taxon>Magnoliopsida</taxon>
        <taxon>eudicotyledons</taxon>
        <taxon>Gunneridae</taxon>
        <taxon>Pentapetalae</taxon>
        <taxon>rosids</taxon>
        <taxon>malvids</taxon>
        <taxon>Sapindales</taxon>
        <taxon>Sapindaceae</taxon>
        <taxon>Xanthoceroideae</taxon>
        <taxon>Xanthoceras</taxon>
    </lineage>
</organism>
<dbReference type="InterPro" id="IPR044791">
    <property type="entry name" value="Beta-glucanase/XTH"/>
</dbReference>
<feature type="domain" description="GH16" evidence="11">
    <location>
        <begin position="50"/>
        <end position="283"/>
    </location>
</feature>
<dbReference type="SMART" id="SM00165">
    <property type="entry name" value="UBA"/>
    <property type="match status" value="1"/>
</dbReference>
<dbReference type="EMBL" id="JAFEMO010000001">
    <property type="protein sequence ID" value="KAH7576368.1"/>
    <property type="molecule type" value="Genomic_DNA"/>
</dbReference>
<protein>
    <recommendedName>
        <fullName evidence="8">Xyloglucan endotransglucosylase/hydrolase</fullName>
        <ecNumber evidence="8">2.4.1.207</ecNumber>
    </recommendedName>
</protein>
<accession>A0ABQ8IIQ3</accession>
<keyword evidence="1 8" id="KW-0134">Cell wall</keyword>
<dbReference type="PANTHER" id="PTHR31062">
    <property type="entry name" value="XYLOGLUCAN ENDOTRANSGLUCOSYLASE/HYDROLASE PROTEIN 8-RELATED"/>
    <property type="match status" value="1"/>
</dbReference>
<sequence>MNVIEVDRKLLRELEAMGFPLSRAAKALHYSGNAGLEDAVNWIIDHENAADIDQIPLVAVNIEINSSEPECTTEEIKMKVKELRDRAHQKKEEKKSEENRRRYGSDHVSYLNQGQAVQLSLDLSSGAGFGSKLGYGSGFFQMKIKLPTQHSPGVVTTFYLTSSPDNQPGNHDELDFEFLGSDGPPYTLQTNIFAGDNGGREQRIHLWFDPTAAFHDYAILWNDHQIVFFVDNIPIRVYKNNKNLGARYPKQEMFVEGSLWNGESWASNGRKVDWSKAPFQALYQGFDINGCHFGSKCSNSWWSNREYWQLNPKQQTEYENIRKKFVFYDYCSIDKTNAFKECHIP</sequence>
<comment type="PTM">
    <text evidence="8">Contains at least one intrachain disulfide bond essential for its enzymatic activity.</text>
</comment>
<dbReference type="PROSITE" id="PS50030">
    <property type="entry name" value="UBA"/>
    <property type="match status" value="1"/>
</dbReference>
<dbReference type="InterPro" id="IPR009060">
    <property type="entry name" value="UBA-like_sf"/>
</dbReference>
<feature type="domain" description="UBA" evidence="10">
    <location>
        <begin position="5"/>
        <end position="46"/>
    </location>
</feature>
<keyword evidence="5 8" id="KW-0378">Hydrolase</keyword>
<dbReference type="EC" id="2.4.1.207" evidence="8"/>
<dbReference type="SUPFAM" id="SSF46934">
    <property type="entry name" value="UBA-like"/>
    <property type="match status" value="1"/>
</dbReference>
<evidence type="ECO:0000256" key="8">
    <source>
        <dbReference type="RuleBase" id="RU361120"/>
    </source>
</evidence>
<dbReference type="Proteomes" id="UP000827721">
    <property type="component" value="Unassembled WGS sequence"/>
</dbReference>
<evidence type="ECO:0000256" key="5">
    <source>
        <dbReference type="ARBA" id="ARBA00022801"/>
    </source>
</evidence>
<evidence type="ECO:0000256" key="4">
    <source>
        <dbReference type="ARBA" id="ARBA00022679"/>
    </source>
</evidence>
<dbReference type="Gene3D" id="2.60.120.200">
    <property type="match status" value="1"/>
</dbReference>
<keyword evidence="7 8" id="KW-0961">Cell wall biogenesis/degradation</keyword>
<dbReference type="PROSITE" id="PS51762">
    <property type="entry name" value="GH16_2"/>
    <property type="match status" value="1"/>
</dbReference>
<evidence type="ECO:0000256" key="2">
    <source>
        <dbReference type="ARBA" id="ARBA00022523"/>
    </source>
</evidence>